<evidence type="ECO:0000259" key="1">
    <source>
        <dbReference type="PROSITE" id="PS50112"/>
    </source>
</evidence>
<accession>A0A4Q9JUR4</accession>
<dbReference type="Pfam" id="PF08447">
    <property type="entry name" value="PAS_3"/>
    <property type="match status" value="1"/>
</dbReference>
<name>A0A4Q9JUR4_9BACT</name>
<dbReference type="NCBIfam" id="TIGR00229">
    <property type="entry name" value="sensory_box"/>
    <property type="match status" value="1"/>
</dbReference>
<evidence type="ECO:0000313" key="3">
    <source>
        <dbReference type="Proteomes" id="UP000292583"/>
    </source>
</evidence>
<dbReference type="OrthoDB" id="9806477at2"/>
<dbReference type="InterPro" id="IPR013655">
    <property type="entry name" value="PAS_fold_3"/>
</dbReference>
<dbReference type="SUPFAM" id="SSF55785">
    <property type="entry name" value="PYP-like sensor domain (PAS domain)"/>
    <property type="match status" value="1"/>
</dbReference>
<dbReference type="Gene3D" id="3.30.450.20">
    <property type="entry name" value="PAS domain"/>
    <property type="match status" value="1"/>
</dbReference>
<protein>
    <submittedName>
        <fullName evidence="2">PAS domain S-box protein</fullName>
    </submittedName>
</protein>
<gene>
    <name evidence="2" type="ORF">DU473_04585</name>
</gene>
<organism evidence="2 3">
    <name type="scientific">Campylobacter novaezeelandiae</name>
    <dbReference type="NCBI Taxonomy" id="2267891"/>
    <lineage>
        <taxon>Bacteria</taxon>
        <taxon>Pseudomonadati</taxon>
        <taxon>Campylobacterota</taxon>
        <taxon>Epsilonproteobacteria</taxon>
        <taxon>Campylobacterales</taxon>
        <taxon>Campylobacteraceae</taxon>
        <taxon>Campylobacter</taxon>
    </lineage>
</organism>
<dbReference type="AlphaFoldDB" id="A0A4Q9JUR4"/>
<dbReference type="CDD" id="cd00130">
    <property type="entry name" value="PAS"/>
    <property type="match status" value="1"/>
</dbReference>
<sequence length="165" mass="19391">MSKEIFLTKYCLITSKTDLQGRIVYANADFLKYAGFSMNEILYKPHNIVRHSSMPKAVFKLLWEYMKEKKEIFAFVKNKSKNGDYYWVFANVTPSFDSSANKIIGYYSVRRQPNKKAVDIIENFYDKLLKIEDTEGINASLKTLNEFCKSQNKTYNELMFHLQES</sequence>
<dbReference type="Proteomes" id="UP000292583">
    <property type="component" value="Unassembled WGS sequence"/>
</dbReference>
<keyword evidence="3" id="KW-1185">Reference proteome</keyword>
<dbReference type="RefSeq" id="WP_131162881.1">
    <property type="nucleotide sequence ID" value="NZ_CP076657.1"/>
</dbReference>
<reference evidence="2 3" key="1">
    <citation type="submission" date="2018-07" db="EMBL/GenBank/DDBJ databases">
        <title>Campylobacter zealandensis sp. nov., isolated from birds and water in New Zealand.</title>
        <authorList>
            <person name="Wilkinson D.A."/>
            <person name="Biggs P.J."/>
            <person name="French N.P."/>
            <person name="Midwinter A.C."/>
        </authorList>
    </citation>
    <scope>NUCLEOTIDE SEQUENCE [LARGE SCALE GENOMIC DNA]</scope>
    <source>
        <strain evidence="2 3">B423b</strain>
    </source>
</reference>
<dbReference type="InterPro" id="IPR000014">
    <property type="entry name" value="PAS"/>
</dbReference>
<dbReference type="InterPro" id="IPR035965">
    <property type="entry name" value="PAS-like_dom_sf"/>
</dbReference>
<comment type="caution">
    <text evidence="2">The sequence shown here is derived from an EMBL/GenBank/DDBJ whole genome shotgun (WGS) entry which is preliminary data.</text>
</comment>
<feature type="domain" description="PAS" evidence="1">
    <location>
        <begin position="18"/>
        <end position="42"/>
    </location>
</feature>
<evidence type="ECO:0000313" key="2">
    <source>
        <dbReference type="EMBL" id="TBR81083.1"/>
    </source>
</evidence>
<dbReference type="EMBL" id="QPGR01000007">
    <property type="protein sequence ID" value="TBR81083.1"/>
    <property type="molecule type" value="Genomic_DNA"/>
</dbReference>
<dbReference type="PROSITE" id="PS50112">
    <property type="entry name" value="PAS"/>
    <property type="match status" value="1"/>
</dbReference>
<proteinExistence type="predicted"/>